<keyword evidence="3" id="KW-1003">Cell membrane</keyword>
<feature type="transmembrane region" description="Helical" evidence="7">
    <location>
        <begin position="12"/>
        <end position="32"/>
    </location>
</feature>
<dbReference type="PANTHER" id="PTHR43163:SF8">
    <property type="entry name" value="D,D-DIPEPTIDE TRANSPORT SYSTEM PERMEASE PROTEIN DDPB-RELATED"/>
    <property type="match status" value="1"/>
</dbReference>
<dbReference type="Gene3D" id="1.10.3720.10">
    <property type="entry name" value="MetI-like"/>
    <property type="match status" value="1"/>
</dbReference>
<feature type="transmembrane region" description="Helical" evidence="7">
    <location>
        <begin position="136"/>
        <end position="158"/>
    </location>
</feature>
<sequence length="338" mass="36857">MSFANMIRRRLLFLLLVVFGVSLVTFVISHMIPGNPAEMIAGDKAPRELVEKIYKDMGLDRPVLVQYFKYISNLLQGDLGTSIRTQRPVLNDILIFFPATLELAIVALSISIIFGVPLGVISALRKDKVVDHIGHTVSVTGISTPAFWLGLLLIYFFYGKLGILPASGRIDSSIAPPAHVTGLYLVDSLIAGDWPAFKSTVNHLILPALTLGFIHLGVVMRQIRSAMLEVLREDYIRTARASGLSPTRIVLDHALRNALIPSVTIIGLAFGDLLYGAVLTETIFAWPGMGNYVVLSITALDFPAIMGFTIVASTVYVLVNLMVDLLYAALDPQIRAIG</sequence>
<dbReference type="Pfam" id="PF00528">
    <property type="entry name" value="BPD_transp_1"/>
    <property type="match status" value="1"/>
</dbReference>
<evidence type="ECO:0000256" key="6">
    <source>
        <dbReference type="ARBA" id="ARBA00023136"/>
    </source>
</evidence>
<comment type="subcellular location">
    <subcellularLocation>
        <location evidence="1 7">Cell membrane</location>
        <topology evidence="1 7">Multi-pass membrane protein</topology>
    </subcellularLocation>
</comment>
<evidence type="ECO:0000256" key="2">
    <source>
        <dbReference type="ARBA" id="ARBA00022448"/>
    </source>
</evidence>
<protein>
    <submittedName>
        <fullName evidence="9">ABC transporter permease</fullName>
    </submittedName>
</protein>
<evidence type="ECO:0000313" key="10">
    <source>
        <dbReference type="Proteomes" id="UP000680348"/>
    </source>
</evidence>
<feature type="transmembrane region" description="Helical" evidence="7">
    <location>
        <begin position="258"/>
        <end position="284"/>
    </location>
</feature>
<feature type="domain" description="ABC transmembrane type-1" evidence="8">
    <location>
        <begin position="97"/>
        <end position="327"/>
    </location>
</feature>
<dbReference type="RefSeq" id="WP_188254900.1">
    <property type="nucleotide sequence ID" value="NZ_JABVCF010000005.1"/>
</dbReference>
<accession>A0A942E6I1</accession>
<dbReference type="Proteomes" id="UP000680348">
    <property type="component" value="Unassembled WGS sequence"/>
</dbReference>
<dbReference type="Pfam" id="PF19300">
    <property type="entry name" value="BPD_transp_1_N"/>
    <property type="match status" value="1"/>
</dbReference>
<reference evidence="9" key="1">
    <citation type="submission" date="2021-04" db="EMBL/GenBank/DDBJ databases">
        <title>Pseudaminobacter soli sp. nov., isolated from paddy soil contaminated by heavy metals.</title>
        <authorList>
            <person name="Zhang K."/>
        </authorList>
    </citation>
    <scope>NUCLEOTIDE SEQUENCE</scope>
    <source>
        <strain evidence="9">19-2017</strain>
    </source>
</reference>
<dbReference type="CDD" id="cd06261">
    <property type="entry name" value="TM_PBP2"/>
    <property type="match status" value="1"/>
</dbReference>
<comment type="similarity">
    <text evidence="7">Belongs to the binding-protein-dependent transport system permease family.</text>
</comment>
<evidence type="ECO:0000256" key="1">
    <source>
        <dbReference type="ARBA" id="ARBA00004651"/>
    </source>
</evidence>
<dbReference type="InterPro" id="IPR045621">
    <property type="entry name" value="BPD_transp_1_N"/>
</dbReference>
<dbReference type="AlphaFoldDB" id="A0A942E6I1"/>
<dbReference type="SUPFAM" id="SSF161098">
    <property type="entry name" value="MetI-like"/>
    <property type="match status" value="1"/>
</dbReference>
<dbReference type="InterPro" id="IPR035906">
    <property type="entry name" value="MetI-like_sf"/>
</dbReference>
<evidence type="ECO:0000256" key="7">
    <source>
        <dbReference type="RuleBase" id="RU363032"/>
    </source>
</evidence>
<keyword evidence="4 7" id="KW-0812">Transmembrane</keyword>
<evidence type="ECO:0000313" key="9">
    <source>
        <dbReference type="EMBL" id="MBS3649347.1"/>
    </source>
</evidence>
<dbReference type="EMBL" id="JAGWCR010000005">
    <property type="protein sequence ID" value="MBS3649347.1"/>
    <property type="molecule type" value="Genomic_DNA"/>
</dbReference>
<keyword evidence="2 7" id="KW-0813">Transport</keyword>
<feature type="transmembrane region" description="Helical" evidence="7">
    <location>
        <begin position="103"/>
        <end position="124"/>
    </location>
</feature>
<name>A0A942E6I1_9HYPH</name>
<keyword evidence="5 7" id="KW-1133">Transmembrane helix</keyword>
<keyword evidence="6 7" id="KW-0472">Membrane</keyword>
<dbReference type="PANTHER" id="PTHR43163">
    <property type="entry name" value="DIPEPTIDE TRANSPORT SYSTEM PERMEASE PROTEIN DPPB-RELATED"/>
    <property type="match status" value="1"/>
</dbReference>
<evidence type="ECO:0000256" key="5">
    <source>
        <dbReference type="ARBA" id="ARBA00022989"/>
    </source>
</evidence>
<proteinExistence type="inferred from homology"/>
<evidence type="ECO:0000256" key="4">
    <source>
        <dbReference type="ARBA" id="ARBA00022692"/>
    </source>
</evidence>
<keyword evidence="10" id="KW-1185">Reference proteome</keyword>
<evidence type="ECO:0000259" key="8">
    <source>
        <dbReference type="PROSITE" id="PS50928"/>
    </source>
</evidence>
<gene>
    <name evidence="9" type="ORF">KEU06_12065</name>
</gene>
<evidence type="ECO:0000256" key="3">
    <source>
        <dbReference type="ARBA" id="ARBA00022475"/>
    </source>
</evidence>
<dbReference type="PROSITE" id="PS50928">
    <property type="entry name" value="ABC_TM1"/>
    <property type="match status" value="1"/>
</dbReference>
<dbReference type="GO" id="GO:0071916">
    <property type="term" value="F:dipeptide transmembrane transporter activity"/>
    <property type="evidence" value="ECO:0007669"/>
    <property type="project" value="TreeGrafter"/>
</dbReference>
<dbReference type="GO" id="GO:0005886">
    <property type="term" value="C:plasma membrane"/>
    <property type="evidence" value="ECO:0007669"/>
    <property type="project" value="UniProtKB-SubCell"/>
</dbReference>
<feature type="transmembrane region" description="Helical" evidence="7">
    <location>
        <begin position="204"/>
        <end position="223"/>
    </location>
</feature>
<feature type="transmembrane region" description="Helical" evidence="7">
    <location>
        <begin position="304"/>
        <end position="330"/>
    </location>
</feature>
<dbReference type="InterPro" id="IPR000515">
    <property type="entry name" value="MetI-like"/>
</dbReference>
<organism evidence="9 10">
    <name type="scientific">Pseudaminobacter soli</name>
    <name type="common">ex Zhang et al. 2022</name>
    <dbReference type="NCBI Taxonomy" id="2831468"/>
    <lineage>
        <taxon>Bacteria</taxon>
        <taxon>Pseudomonadati</taxon>
        <taxon>Pseudomonadota</taxon>
        <taxon>Alphaproteobacteria</taxon>
        <taxon>Hyphomicrobiales</taxon>
        <taxon>Phyllobacteriaceae</taxon>
        <taxon>Pseudaminobacter</taxon>
    </lineage>
</organism>
<comment type="caution">
    <text evidence="9">The sequence shown here is derived from an EMBL/GenBank/DDBJ whole genome shotgun (WGS) entry which is preliminary data.</text>
</comment>